<dbReference type="OMA" id="QEMATTI"/>
<dbReference type="GO" id="GO:2000051">
    <property type="term" value="P:negative regulation of non-canonical Wnt signaling pathway"/>
    <property type="evidence" value="ECO:0007669"/>
    <property type="project" value="TreeGrafter"/>
</dbReference>
<gene>
    <name evidence="2" type="ORF">XELAEV_18040741mg</name>
</gene>
<dbReference type="Proteomes" id="UP000694892">
    <property type="component" value="Chromosome 8L"/>
</dbReference>
<evidence type="ECO:0000256" key="1">
    <source>
        <dbReference type="SAM" id="MobiDB-lite"/>
    </source>
</evidence>
<dbReference type="GO" id="GO:0016020">
    <property type="term" value="C:membrane"/>
    <property type="evidence" value="ECO:0007669"/>
    <property type="project" value="TreeGrafter"/>
</dbReference>
<proteinExistence type="predicted"/>
<feature type="region of interest" description="Disordered" evidence="1">
    <location>
        <begin position="34"/>
        <end position="158"/>
    </location>
</feature>
<dbReference type="InterPro" id="IPR031248">
    <property type="entry name" value="RNF213"/>
</dbReference>
<evidence type="ECO:0000313" key="2">
    <source>
        <dbReference type="EMBL" id="OCT69431.1"/>
    </source>
</evidence>
<dbReference type="GO" id="GO:0006511">
    <property type="term" value="P:ubiquitin-dependent protein catabolic process"/>
    <property type="evidence" value="ECO:0007669"/>
    <property type="project" value="TreeGrafter"/>
</dbReference>
<dbReference type="GO" id="GO:0005730">
    <property type="term" value="C:nucleolus"/>
    <property type="evidence" value="ECO:0007669"/>
    <property type="project" value="TreeGrafter"/>
</dbReference>
<dbReference type="GO" id="GO:0005829">
    <property type="term" value="C:cytosol"/>
    <property type="evidence" value="ECO:0007669"/>
    <property type="project" value="TreeGrafter"/>
</dbReference>
<sequence length="1016" mass="118069">MRCENCGHESNDSSPKFCSECGHRMVPPVTILENQSRLRNDDTKPALTFENKSKHGETPSIEIASTTVSDEAEDKTTSCCTLLNSEAAGPCRSEDESTDAKEEDEWEVINEDTKQYESADEDHTFQEACDEDKTKKNEDSFYQPENNADTDKSPKSENVDVEQYGRVEEDYPYQETCAKDKTQKKEDLFYQNHTNTAYNLVTFLQKGKEKKSQEQMREISGTSSNGGKPVKGGTIRLGEPSDFISVYFHVLVSKDFKINPENFVEVKAAQVEGYRDWTDTVCHLYPQSDHKGYLLYEGRTEISKKNLDKSIPYKYVICHKKKEEEYEFIYKNDCKEGITVNRCLHIPSKLLSNQREWHQYDDVCMKRDDGYINKAYTLMGWNKSTIFEGKKLAGNIMLDGIFSFLTDCDSNNLSSFLNQLHQFYYVSINSLVFEDEPTAWKSHGFGEKENLSAADAIIKDRLMAGLLCAKLIENYSLPADKNSLVKVCRLLSLEQMLNKNLPIQLEELKRIFSVYEGIEYSLKLFCMRCIDDKIEDWVQILPVYHTFNTPAKPEDSTQLKPEENWAGLDRLPYQTIVIRSKFYNRDVQKYMMREKSLQQAGRTLHRSWLCLLPLENLFMFLDTIPTDFRDAFTAAWYKFHTQSSSSKDKHIEKILTKLLNMAEGLSQGSLQKDSIYLCNISLKLHHLICTQTGLNKNSQLPLLSFKIALKLFGAAQKQEPMKGRETNISEVQSNLNKAVEMMKTWLQDFFGHRFNFRRYGYPTFGNELEFWNKLLMNDDNMDLKWKELLLSDLARKIKEESPVEQIKIYCREHSLLQRLHISIEECFEECAINAVHNAYKSHNNILDQISINDLQHFRKLVSTIIRNSWLKDVQGNPTENNNEILKHMLHWKDFTHIFKLYDPNQPITSQFIEETQKLVALSDSVLLDTVCRLMHGDILYEHLKLVLDHENQFLDICRLRLSKGETIKVEEVKKVLEWRNEELKTVNCKKTWLENLLKTCQNISKSVRGNIKKTEL</sequence>
<protein>
    <submittedName>
        <fullName evidence="2">Uncharacterized protein</fullName>
    </submittedName>
</protein>
<reference evidence="3" key="1">
    <citation type="journal article" date="2016" name="Nature">
        <title>Genome evolution in the allotetraploid frog Xenopus laevis.</title>
        <authorList>
            <person name="Session A.M."/>
            <person name="Uno Y."/>
            <person name="Kwon T."/>
            <person name="Chapman J.A."/>
            <person name="Toyoda A."/>
            <person name="Takahashi S."/>
            <person name="Fukui A."/>
            <person name="Hikosaka A."/>
            <person name="Suzuki A."/>
            <person name="Kondo M."/>
            <person name="van Heeringen S.J."/>
            <person name="Quigley I."/>
            <person name="Heinz S."/>
            <person name="Ogino H."/>
            <person name="Ochi H."/>
            <person name="Hellsten U."/>
            <person name="Lyons J.B."/>
            <person name="Simakov O."/>
            <person name="Putnam N."/>
            <person name="Stites J."/>
            <person name="Kuroki Y."/>
            <person name="Tanaka T."/>
            <person name="Michiue T."/>
            <person name="Watanabe M."/>
            <person name="Bogdanovic O."/>
            <person name="Lister R."/>
            <person name="Georgiou G."/>
            <person name="Paranjpe S.S."/>
            <person name="van Kruijsbergen I."/>
            <person name="Shu S."/>
            <person name="Carlson J."/>
            <person name="Kinoshita T."/>
            <person name="Ohta Y."/>
            <person name="Mawaribuchi S."/>
            <person name="Jenkins J."/>
            <person name="Grimwood J."/>
            <person name="Schmutz J."/>
            <person name="Mitros T."/>
            <person name="Mozaffari S.V."/>
            <person name="Suzuki Y."/>
            <person name="Haramoto Y."/>
            <person name="Yamamoto T.S."/>
            <person name="Takagi C."/>
            <person name="Heald R."/>
            <person name="Miller K."/>
            <person name="Haudenschild C."/>
            <person name="Kitzman J."/>
            <person name="Nakayama T."/>
            <person name="Izutsu Y."/>
            <person name="Robert J."/>
            <person name="Fortriede J."/>
            <person name="Burns K."/>
            <person name="Lotay V."/>
            <person name="Karimi K."/>
            <person name="Yasuoka Y."/>
            <person name="Dichmann D.S."/>
            <person name="Flajnik M.F."/>
            <person name="Houston D.W."/>
            <person name="Shendure J."/>
            <person name="DuPasquier L."/>
            <person name="Vize P.D."/>
            <person name="Zorn A.M."/>
            <person name="Ito M."/>
            <person name="Marcotte E.M."/>
            <person name="Wallingford J.B."/>
            <person name="Ito Y."/>
            <person name="Asashima M."/>
            <person name="Ueno N."/>
            <person name="Matsuda Y."/>
            <person name="Veenstra G.J."/>
            <person name="Fujiyama A."/>
            <person name="Harland R.M."/>
            <person name="Taira M."/>
            <person name="Rokhsar D.S."/>
        </authorList>
    </citation>
    <scope>NUCLEOTIDE SEQUENCE [LARGE SCALE GENOMIC DNA]</scope>
    <source>
        <strain evidence="3">J</strain>
    </source>
</reference>
<accession>A0A974CA87</accession>
<dbReference type="EMBL" id="CM004480">
    <property type="protein sequence ID" value="OCT69431.1"/>
    <property type="molecule type" value="Genomic_DNA"/>
</dbReference>
<dbReference type="PANTHER" id="PTHR22605:SF16">
    <property type="entry name" value="E3 UBIQUITIN-PROTEIN LIGASE RNF213"/>
    <property type="match status" value="1"/>
</dbReference>
<organism evidence="2 3">
    <name type="scientific">Xenopus laevis</name>
    <name type="common">African clawed frog</name>
    <dbReference type="NCBI Taxonomy" id="8355"/>
    <lineage>
        <taxon>Eukaryota</taxon>
        <taxon>Metazoa</taxon>
        <taxon>Chordata</taxon>
        <taxon>Craniata</taxon>
        <taxon>Vertebrata</taxon>
        <taxon>Euteleostomi</taxon>
        <taxon>Amphibia</taxon>
        <taxon>Batrachia</taxon>
        <taxon>Anura</taxon>
        <taxon>Pipoidea</taxon>
        <taxon>Pipidae</taxon>
        <taxon>Xenopodinae</taxon>
        <taxon>Xenopus</taxon>
        <taxon>Xenopus</taxon>
    </lineage>
</organism>
<dbReference type="GO" id="GO:0004842">
    <property type="term" value="F:ubiquitin-protein transferase activity"/>
    <property type="evidence" value="ECO:0007669"/>
    <property type="project" value="InterPro"/>
</dbReference>
<dbReference type="AlphaFoldDB" id="A0A974CA87"/>
<feature type="compositionally biased region" description="Basic and acidic residues" evidence="1">
    <location>
        <begin position="149"/>
        <end position="158"/>
    </location>
</feature>
<dbReference type="GO" id="GO:0016887">
    <property type="term" value="F:ATP hydrolysis activity"/>
    <property type="evidence" value="ECO:0007669"/>
    <property type="project" value="InterPro"/>
</dbReference>
<dbReference type="PANTHER" id="PTHR22605">
    <property type="entry name" value="RZ-TYPE DOMAIN-CONTAINING PROTEIN"/>
    <property type="match status" value="1"/>
</dbReference>
<name>A0A974CA87_XENLA</name>
<evidence type="ECO:0000313" key="3">
    <source>
        <dbReference type="Proteomes" id="UP000694892"/>
    </source>
</evidence>
<feature type="compositionally biased region" description="Acidic residues" evidence="1">
    <location>
        <begin position="101"/>
        <end position="110"/>
    </location>
</feature>
<dbReference type="GO" id="GO:0002040">
    <property type="term" value="P:sprouting angiogenesis"/>
    <property type="evidence" value="ECO:0007669"/>
    <property type="project" value="TreeGrafter"/>
</dbReference>
<feature type="compositionally biased region" description="Basic and acidic residues" evidence="1">
    <location>
        <begin position="111"/>
        <end position="139"/>
    </location>
</feature>